<sequence length="215" mass="23619">MTDKQPTDWERIEQLYRAGVLSVREIATTCTVSHVSIHKRAKRDGWTRDLAGKIKAKADALVNSQVVNTEVNKERVLTEKGIVDANAQVIADVRIAHRTDIGRSRRLTNKLLDELEALTDEQGTIKELIAQLKDGDHDDGDAMADVLKLASKMSGLPNRTKTMKELADTLKTLVALERQAFNLDEAEGDRPPGSDTGRSPVDASLITALIGKLVD</sequence>
<dbReference type="RefSeq" id="WP_198718091.1">
    <property type="nucleotide sequence ID" value="NZ_JAEILD010000178.1"/>
</dbReference>
<dbReference type="Proteomes" id="UP000614123">
    <property type="component" value="Unassembled WGS sequence"/>
</dbReference>
<comment type="caution">
    <text evidence="2">The sequence shown here is derived from an EMBL/GenBank/DDBJ whole genome shotgun (WGS) entry which is preliminary data.</text>
</comment>
<evidence type="ECO:0000313" key="2">
    <source>
        <dbReference type="EMBL" id="MBI6652887.1"/>
    </source>
</evidence>
<dbReference type="EMBL" id="JAEILD010000178">
    <property type="protein sequence ID" value="MBI6652887.1"/>
    <property type="molecule type" value="Genomic_DNA"/>
</dbReference>
<gene>
    <name evidence="2" type="ORF">YA0849_28355</name>
</gene>
<organism evidence="2 3">
    <name type="scientific">Pseudomonas veronii</name>
    <dbReference type="NCBI Taxonomy" id="76761"/>
    <lineage>
        <taxon>Bacteria</taxon>
        <taxon>Pseudomonadati</taxon>
        <taxon>Pseudomonadota</taxon>
        <taxon>Gammaproteobacteria</taxon>
        <taxon>Pseudomonadales</taxon>
        <taxon>Pseudomonadaceae</taxon>
        <taxon>Pseudomonas</taxon>
    </lineage>
</organism>
<reference evidence="2 3" key="1">
    <citation type="submission" date="2020-12" db="EMBL/GenBank/DDBJ databases">
        <title>Comparative genomic insights into the epidemiology and virulence of plant pathogenic Pseudomonads from Turkey.</title>
        <authorList>
            <person name="Dillon M."/>
            <person name="Ruiz-Bedoya T."/>
            <person name="Bendalovic-Torma C."/>
            <person name="Guttman K.M."/>
            <person name="Kwak H."/>
            <person name="Middleton M.A."/>
            <person name="Wang P.W."/>
            <person name="Horuz S."/>
            <person name="Aysan Y."/>
            <person name="Guttman D.S."/>
        </authorList>
    </citation>
    <scope>NUCLEOTIDE SEQUENCE [LARGE SCALE GENOMIC DNA]</scope>
    <source>
        <strain evidence="2 3">S4_EA_3a</strain>
    </source>
</reference>
<evidence type="ECO:0000313" key="3">
    <source>
        <dbReference type="Proteomes" id="UP000614123"/>
    </source>
</evidence>
<feature type="region of interest" description="Disordered" evidence="1">
    <location>
        <begin position="182"/>
        <end position="201"/>
    </location>
</feature>
<protein>
    <recommendedName>
        <fullName evidence="4">Phage protein</fullName>
    </recommendedName>
</protein>
<accession>A0ABS0VP77</accession>
<evidence type="ECO:0000256" key="1">
    <source>
        <dbReference type="SAM" id="MobiDB-lite"/>
    </source>
</evidence>
<proteinExistence type="predicted"/>
<keyword evidence="3" id="KW-1185">Reference proteome</keyword>
<evidence type="ECO:0008006" key="4">
    <source>
        <dbReference type="Google" id="ProtNLM"/>
    </source>
</evidence>
<name>A0ABS0VP77_PSEVE</name>